<accession>A0A8J4AD99</accession>
<dbReference type="Proteomes" id="UP000614996">
    <property type="component" value="Unassembled WGS sequence"/>
</dbReference>
<proteinExistence type="predicted"/>
<evidence type="ECO:0000313" key="2">
    <source>
        <dbReference type="Proteomes" id="UP000614996"/>
    </source>
</evidence>
<keyword evidence="2" id="KW-1185">Reference proteome</keyword>
<comment type="caution">
    <text evidence="1">The sequence shown here is derived from an EMBL/GenBank/DDBJ whole genome shotgun (WGS) entry which is preliminary data.</text>
</comment>
<name>A0A8J4AD99_9ACTN</name>
<reference evidence="2" key="1">
    <citation type="journal article" date="2021" name="Int. J. Syst. Evol. Microbiol.">
        <title>Actinocatenispora comari sp. nov., an endophytic actinomycete isolated from aerial parts of Comarum salesowianum.</title>
        <authorList>
            <person name="Oyunbileg N."/>
            <person name="Iizaka Y."/>
            <person name="Hamada M."/>
            <person name="Davaapurev B.O."/>
            <person name="Fukumoto A."/>
            <person name="Tsetseg B."/>
            <person name="Kato F."/>
            <person name="Tamura T."/>
            <person name="Batkhuu J."/>
            <person name="Anzai Y."/>
        </authorList>
    </citation>
    <scope>NUCLEOTIDE SEQUENCE [LARGE SCALE GENOMIC DNA]</scope>
    <source>
        <strain evidence="2">NUM-2625</strain>
    </source>
</reference>
<protein>
    <submittedName>
        <fullName evidence="1">Uncharacterized protein</fullName>
    </submittedName>
</protein>
<gene>
    <name evidence="1" type="ORF">NUM_44300</name>
</gene>
<evidence type="ECO:0000313" key="1">
    <source>
        <dbReference type="EMBL" id="GIL29176.1"/>
    </source>
</evidence>
<sequence>MTDSSRRSSSRVNIAFTPDATTAAKRLQQRFPFADLVDVARVGTAYALREQLPLNREADFGSANGSNFNVGSVDPHGEMRDLLIALHPEIDEDPYRVIETLMSLGTIALDRKVADGEVLSLRDLIDPSST</sequence>
<dbReference type="RefSeq" id="WP_207126850.1">
    <property type="nucleotide sequence ID" value="NZ_BOPO01000084.1"/>
</dbReference>
<organism evidence="1 2">
    <name type="scientific">Actinocatenispora comari</name>
    <dbReference type="NCBI Taxonomy" id="2807577"/>
    <lineage>
        <taxon>Bacteria</taxon>
        <taxon>Bacillati</taxon>
        <taxon>Actinomycetota</taxon>
        <taxon>Actinomycetes</taxon>
        <taxon>Micromonosporales</taxon>
        <taxon>Micromonosporaceae</taxon>
        <taxon>Actinocatenispora</taxon>
    </lineage>
</organism>
<dbReference type="AlphaFoldDB" id="A0A8J4AD99"/>
<dbReference type="EMBL" id="BOPO01000084">
    <property type="protein sequence ID" value="GIL29176.1"/>
    <property type="molecule type" value="Genomic_DNA"/>
</dbReference>